<evidence type="ECO:0000256" key="3">
    <source>
        <dbReference type="ARBA" id="ARBA00022723"/>
    </source>
</evidence>
<dbReference type="Gene3D" id="1.10.287.990">
    <property type="entry name" value="Fe,Mn superoxide dismutase (SOD) domain"/>
    <property type="match status" value="1"/>
</dbReference>
<dbReference type="RefSeq" id="WP_370397177.1">
    <property type="nucleotide sequence ID" value="NZ_JALBUT010000006.1"/>
</dbReference>
<keyword evidence="3 5" id="KW-0479">Metal-binding</keyword>
<evidence type="ECO:0000256" key="4">
    <source>
        <dbReference type="ARBA" id="ARBA00023002"/>
    </source>
</evidence>
<dbReference type="Pfam" id="PF00081">
    <property type="entry name" value="Sod_Fe_N"/>
    <property type="match status" value="1"/>
</dbReference>
<dbReference type="InterPro" id="IPR036314">
    <property type="entry name" value="SOD_C_sf"/>
</dbReference>
<keyword evidence="4 5" id="KW-0560">Oxidoreductase</keyword>
<dbReference type="SUPFAM" id="SSF54719">
    <property type="entry name" value="Fe,Mn superoxide dismutase (SOD), C-terminal domain"/>
    <property type="match status" value="1"/>
</dbReference>
<feature type="domain" description="Manganese/iron superoxide dismutase N-terminal" evidence="6">
    <location>
        <begin position="2"/>
        <end position="91"/>
    </location>
</feature>
<name>A0ABU4WGP6_9BACT</name>
<comment type="catalytic activity">
    <reaction evidence="5">
        <text>2 superoxide + 2 H(+) = H2O2 + O2</text>
        <dbReference type="Rhea" id="RHEA:20696"/>
        <dbReference type="ChEBI" id="CHEBI:15378"/>
        <dbReference type="ChEBI" id="CHEBI:15379"/>
        <dbReference type="ChEBI" id="CHEBI:16240"/>
        <dbReference type="ChEBI" id="CHEBI:18421"/>
        <dbReference type="EC" id="1.15.1.1"/>
    </reaction>
</comment>
<dbReference type="Pfam" id="PF02777">
    <property type="entry name" value="Sod_Fe_C"/>
    <property type="match status" value="1"/>
</dbReference>
<comment type="caution">
    <text evidence="8">The sequence shown here is derived from an EMBL/GenBank/DDBJ whole genome shotgun (WGS) entry which is preliminary data.</text>
</comment>
<proteinExistence type="inferred from homology"/>
<dbReference type="PANTHER" id="PTHR43595:SF2">
    <property type="entry name" value="SMALL RIBOSOMAL SUBUNIT PROTEIN MS42"/>
    <property type="match status" value="1"/>
</dbReference>
<protein>
    <recommendedName>
        <fullName evidence="2 5">Superoxide dismutase</fullName>
        <ecNumber evidence="2 5">1.15.1.1</ecNumber>
    </recommendedName>
</protein>
<dbReference type="PIRSF" id="PIRSF000349">
    <property type="entry name" value="SODismutase"/>
    <property type="match status" value="1"/>
</dbReference>
<evidence type="ECO:0000259" key="6">
    <source>
        <dbReference type="Pfam" id="PF00081"/>
    </source>
</evidence>
<comment type="similarity">
    <text evidence="1 5">Belongs to the iron/manganese superoxide dismutase family.</text>
</comment>
<dbReference type="EC" id="1.15.1.1" evidence="2 5"/>
<accession>A0ABU4WGP6</accession>
<dbReference type="PRINTS" id="PR01703">
    <property type="entry name" value="MNSODISMTASE"/>
</dbReference>
<dbReference type="Proteomes" id="UP001275932">
    <property type="component" value="Unassembled WGS sequence"/>
</dbReference>
<feature type="domain" description="Manganese/iron superoxide dismutase C-terminal" evidence="7">
    <location>
        <begin position="99"/>
        <end position="203"/>
    </location>
</feature>
<dbReference type="InterPro" id="IPR036324">
    <property type="entry name" value="Mn/Fe_SOD_N_sf"/>
</dbReference>
<evidence type="ECO:0000259" key="7">
    <source>
        <dbReference type="Pfam" id="PF02777"/>
    </source>
</evidence>
<dbReference type="Gene3D" id="3.55.40.20">
    <property type="entry name" value="Iron/manganese superoxide dismutase, C-terminal domain"/>
    <property type="match status" value="1"/>
</dbReference>
<gene>
    <name evidence="8" type="ORF">MOX91_06005</name>
</gene>
<evidence type="ECO:0000256" key="5">
    <source>
        <dbReference type="RuleBase" id="RU000414"/>
    </source>
</evidence>
<keyword evidence="9" id="KW-1185">Reference proteome</keyword>
<dbReference type="InterPro" id="IPR019831">
    <property type="entry name" value="Mn/Fe_SOD_N"/>
</dbReference>
<evidence type="ECO:0000256" key="2">
    <source>
        <dbReference type="ARBA" id="ARBA00012682"/>
    </source>
</evidence>
<evidence type="ECO:0000256" key="1">
    <source>
        <dbReference type="ARBA" id="ARBA00008714"/>
    </source>
</evidence>
<dbReference type="InterPro" id="IPR001189">
    <property type="entry name" value="Mn/Fe_SOD"/>
</dbReference>
<dbReference type="PANTHER" id="PTHR43595">
    <property type="entry name" value="37S RIBOSOMAL PROTEIN S26, MITOCHONDRIAL"/>
    <property type="match status" value="1"/>
</dbReference>
<dbReference type="PROSITE" id="PS00088">
    <property type="entry name" value="SOD_MN"/>
    <property type="match status" value="1"/>
</dbReference>
<dbReference type="EMBL" id="JALBUT010000006">
    <property type="protein sequence ID" value="MDX8415729.1"/>
    <property type="molecule type" value="Genomic_DNA"/>
</dbReference>
<dbReference type="SUPFAM" id="SSF46609">
    <property type="entry name" value="Fe,Mn superoxide dismutase (SOD), N-terminal domain"/>
    <property type="match status" value="1"/>
</dbReference>
<evidence type="ECO:0000313" key="9">
    <source>
        <dbReference type="Proteomes" id="UP001275932"/>
    </source>
</evidence>
<organism evidence="8 9">
    <name type="scientific">Intestinicryptomonas porci</name>
    <dbReference type="NCBI Taxonomy" id="2926320"/>
    <lineage>
        <taxon>Bacteria</taxon>
        <taxon>Pseudomonadati</taxon>
        <taxon>Verrucomicrobiota</taxon>
        <taxon>Opitutia</taxon>
        <taxon>Opitutales</taxon>
        <taxon>Intestinicryptomonaceae</taxon>
        <taxon>Intestinicryptomonas</taxon>
    </lineage>
</organism>
<evidence type="ECO:0000313" key="8">
    <source>
        <dbReference type="EMBL" id="MDX8415729.1"/>
    </source>
</evidence>
<reference evidence="8 9" key="1">
    <citation type="submission" date="2022-03" db="EMBL/GenBank/DDBJ databases">
        <title>Novel taxa within the pig intestine.</title>
        <authorList>
            <person name="Wylensek D."/>
            <person name="Bishof K."/>
            <person name="Afrizal A."/>
            <person name="Clavel T."/>
        </authorList>
    </citation>
    <scope>NUCLEOTIDE SEQUENCE [LARGE SCALE GENOMIC DNA]</scope>
    <source>
        <strain evidence="8 9">CLA-KB-P66</strain>
    </source>
</reference>
<sequence>MKYELKSLPYSYEALEPYIDAETVKLHHDKHQAAYVAKLNAALESAPEFDAPECMRKLLSNLSDVPEKIRNAVRNNGGGAFNHVFYWEGLSPDKTEPCAEFKEAIERDFGSVEKFKEEMSNAAVNRFGSGWAWLVLTKEGKLKVVATPNQDCPVMGEIANTCGSTPIFCIDVWEHAYYLKYKNLRPEYVKNIWNIVNWQELCKRYKEALKK</sequence>
<dbReference type="InterPro" id="IPR019833">
    <property type="entry name" value="Mn/Fe_SOD_BS"/>
</dbReference>
<comment type="function">
    <text evidence="5">Destroys radicals which are normally produced within the cells and which are toxic to biological systems.</text>
</comment>
<dbReference type="InterPro" id="IPR019832">
    <property type="entry name" value="Mn/Fe_SOD_C"/>
</dbReference>